<dbReference type="AlphaFoldDB" id="A0A927MT53"/>
<reference evidence="2" key="1">
    <citation type="submission" date="2020-10" db="EMBL/GenBank/DDBJ databases">
        <title>Sequencing the genomes of 1000 actinobacteria strains.</title>
        <authorList>
            <person name="Klenk H.-P."/>
        </authorList>
    </citation>
    <scope>NUCLEOTIDE SEQUENCE</scope>
    <source>
        <strain evidence="2">DSM 45354</strain>
    </source>
</reference>
<feature type="transmembrane region" description="Helical" evidence="1">
    <location>
        <begin position="107"/>
        <end position="132"/>
    </location>
</feature>
<accession>A0A927MT53</accession>
<protein>
    <recommendedName>
        <fullName evidence="4">DUF1449 family protein</fullName>
    </recommendedName>
</protein>
<dbReference type="RefSeq" id="WP_192750335.1">
    <property type="nucleotide sequence ID" value="NZ_BAABJL010000011.1"/>
</dbReference>
<keyword evidence="1" id="KW-1133">Transmembrane helix</keyword>
<keyword evidence="1" id="KW-0812">Transmembrane</keyword>
<sequence length="219" mass="23165">MDKIVEAAFGIQSALFSLLMLVVLGFWLLVLSGRLGVDALDGDSGAPGRSSQGGRIGGFLAGFGLGGVPATVALSLLVTLAWAVSVVGAALLDASGADVGRRLEPAVFLALFALIVGWLGTRLALLPLRAAFERDQPMSRRELLGQVCVTCTARVDRYFGQAAVTARNGSDVLIQVRQGGDEPLVAGSSALIFDYDSDGKFFWIAPYDPDLDRRGRRPR</sequence>
<gene>
    <name evidence="2" type="ORF">HEB94_003007</name>
</gene>
<dbReference type="Proteomes" id="UP000638648">
    <property type="component" value="Unassembled WGS sequence"/>
</dbReference>
<evidence type="ECO:0008006" key="4">
    <source>
        <dbReference type="Google" id="ProtNLM"/>
    </source>
</evidence>
<feature type="transmembrane region" description="Helical" evidence="1">
    <location>
        <begin position="15"/>
        <end position="37"/>
    </location>
</feature>
<organism evidence="2 3">
    <name type="scientific">Actinopolymorpha pittospori</name>
    <dbReference type="NCBI Taxonomy" id="648752"/>
    <lineage>
        <taxon>Bacteria</taxon>
        <taxon>Bacillati</taxon>
        <taxon>Actinomycetota</taxon>
        <taxon>Actinomycetes</taxon>
        <taxon>Propionibacteriales</taxon>
        <taxon>Actinopolymorphaceae</taxon>
        <taxon>Actinopolymorpha</taxon>
    </lineage>
</organism>
<keyword evidence="1" id="KW-0472">Membrane</keyword>
<evidence type="ECO:0000256" key="1">
    <source>
        <dbReference type="SAM" id="Phobius"/>
    </source>
</evidence>
<keyword evidence="3" id="KW-1185">Reference proteome</keyword>
<evidence type="ECO:0000313" key="2">
    <source>
        <dbReference type="EMBL" id="MBE1606159.1"/>
    </source>
</evidence>
<feature type="transmembrane region" description="Helical" evidence="1">
    <location>
        <begin position="58"/>
        <end position="87"/>
    </location>
</feature>
<comment type="caution">
    <text evidence="2">The sequence shown here is derived from an EMBL/GenBank/DDBJ whole genome shotgun (WGS) entry which is preliminary data.</text>
</comment>
<proteinExistence type="predicted"/>
<evidence type="ECO:0000313" key="3">
    <source>
        <dbReference type="Proteomes" id="UP000638648"/>
    </source>
</evidence>
<name>A0A927MT53_9ACTN</name>
<dbReference type="EMBL" id="JADBEM010000001">
    <property type="protein sequence ID" value="MBE1606159.1"/>
    <property type="molecule type" value="Genomic_DNA"/>
</dbReference>